<dbReference type="Proteomes" id="UP001597215">
    <property type="component" value="Unassembled WGS sequence"/>
</dbReference>
<proteinExistence type="predicted"/>
<reference evidence="3" key="1">
    <citation type="journal article" date="2019" name="Int. J. Syst. Evol. Microbiol.">
        <title>The Global Catalogue of Microorganisms (GCM) 10K type strain sequencing project: providing services to taxonomists for standard genome sequencing and annotation.</title>
        <authorList>
            <consortium name="The Broad Institute Genomics Platform"/>
            <consortium name="The Broad Institute Genome Sequencing Center for Infectious Disease"/>
            <person name="Wu L."/>
            <person name="Ma J."/>
        </authorList>
    </citation>
    <scope>NUCLEOTIDE SEQUENCE [LARGE SCALE GENOMIC DNA]</scope>
    <source>
        <strain evidence="3">CGMCC 1.12449</strain>
    </source>
</reference>
<dbReference type="EMBL" id="JBHUEL010000002">
    <property type="protein sequence ID" value="MFD1765506.1"/>
    <property type="molecule type" value="Genomic_DNA"/>
</dbReference>
<keyword evidence="1" id="KW-0812">Transmembrane</keyword>
<keyword evidence="3" id="KW-1185">Reference proteome</keyword>
<accession>A0ABW4MBQ2</accession>
<evidence type="ECO:0000313" key="3">
    <source>
        <dbReference type="Proteomes" id="UP001597215"/>
    </source>
</evidence>
<dbReference type="RefSeq" id="WP_381510805.1">
    <property type="nucleotide sequence ID" value="NZ_JBHUEL010000002.1"/>
</dbReference>
<name>A0ABW4MBQ2_9SPHN</name>
<keyword evidence="1" id="KW-1133">Transmembrane helix</keyword>
<gene>
    <name evidence="2" type="ORF">ACFSAG_01445</name>
</gene>
<organism evidence="2 3">
    <name type="scientific">Sphingorhabdus buctiana</name>
    <dbReference type="NCBI Taxonomy" id="1508805"/>
    <lineage>
        <taxon>Bacteria</taxon>
        <taxon>Pseudomonadati</taxon>
        <taxon>Pseudomonadota</taxon>
        <taxon>Alphaproteobacteria</taxon>
        <taxon>Sphingomonadales</taxon>
        <taxon>Sphingomonadaceae</taxon>
        <taxon>Sphingorhabdus</taxon>
    </lineage>
</organism>
<feature type="transmembrane region" description="Helical" evidence="1">
    <location>
        <begin position="20"/>
        <end position="40"/>
    </location>
</feature>
<protein>
    <submittedName>
        <fullName evidence="2">Uncharacterized protein</fullName>
    </submittedName>
</protein>
<keyword evidence="1" id="KW-0472">Membrane</keyword>
<sequence length="125" mass="13663">MATATSKSQTGNAWPLGRKVKYTAAGIGALIVLWFVLNFADIREQARLGASYGAHVTCSCRYIEGRSLASCEKDFEEGMEMVSVSDDSEHKRITASVPFLAKAVAERRGEFGCIQLNQKEIDALD</sequence>
<comment type="caution">
    <text evidence="2">The sequence shown here is derived from an EMBL/GenBank/DDBJ whole genome shotgun (WGS) entry which is preliminary data.</text>
</comment>
<evidence type="ECO:0000256" key="1">
    <source>
        <dbReference type="SAM" id="Phobius"/>
    </source>
</evidence>
<evidence type="ECO:0000313" key="2">
    <source>
        <dbReference type="EMBL" id="MFD1765506.1"/>
    </source>
</evidence>